<dbReference type="PATRIC" id="fig|1439726.3.peg.602"/>
<sequence>MTDGTNTKAEKAAFIAAVFETMEGLIGPLHPESYIHVDDVRAEAYGYGGLTQEFRFIAAEIEAREFSARRELALSVGVR</sequence>
<dbReference type="Proteomes" id="UP000094622">
    <property type="component" value="Unassembled WGS sequence"/>
</dbReference>
<gene>
    <name evidence="1" type="ORF">A6302_00570</name>
</gene>
<dbReference type="Gene3D" id="3.30.429.10">
    <property type="entry name" value="Macrophage Migration Inhibitory Factor"/>
    <property type="match status" value="1"/>
</dbReference>
<reference evidence="1 2" key="1">
    <citation type="submission" date="2016-07" db="EMBL/GenBank/DDBJ databases">
        <title>Draft Genome Sequence of Methylobrevis pamukkalensis PK2.</title>
        <authorList>
            <person name="Vasilenko O.V."/>
            <person name="Doronina N.V."/>
            <person name="Shmareva M.N."/>
            <person name="Tarlachkov S.V."/>
            <person name="Mustakhimov I."/>
            <person name="Trotsenko Y.A."/>
        </authorList>
    </citation>
    <scope>NUCLEOTIDE SEQUENCE [LARGE SCALE GENOMIC DNA]</scope>
    <source>
        <strain evidence="1 2">PK2</strain>
    </source>
</reference>
<dbReference type="RefSeq" id="WP_342586200.1">
    <property type="nucleotide sequence ID" value="NZ_MCRJ01000008.1"/>
</dbReference>
<dbReference type="InterPro" id="IPR014347">
    <property type="entry name" value="Tautomerase/MIF_sf"/>
</dbReference>
<accession>A0A1E3H7C8</accession>
<evidence type="ECO:0000313" key="1">
    <source>
        <dbReference type="EMBL" id="ODN72055.1"/>
    </source>
</evidence>
<dbReference type="AlphaFoldDB" id="A0A1E3H7C8"/>
<name>A0A1E3H7C8_9HYPH</name>
<comment type="caution">
    <text evidence="1">The sequence shown here is derived from an EMBL/GenBank/DDBJ whole genome shotgun (WGS) entry which is preliminary data.</text>
</comment>
<protein>
    <recommendedName>
        <fullName evidence="3">4-oxalocrotonate tautomerase</fullName>
    </recommendedName>
</protein>
<dbReference type="EMBL" id="MCRJ01000008">
    <property type="protein sequence ID" value="ODN72055.1"/>
    <property type="molecule type" value="Genomic_DNA"/>
</dbReference>
<keyword evidence="2" id="KW-1185">Reference proteome</keyword>
<organism evidence="1 2">
    <name type="scientific">Methylobrevis pamukkalensis</name>
    <dbReference type="NCBI Taxonomy" id="1439726"/>
    <lineage>
        <taxon>Bacteria</taxon>
        <taxon>Pseudomonadati</taxon>
        <taxon>Pseudomonadota</taxon>
        <taxon>Alphaproteobacteria</taxon>
        <taxon>Hyphomicrobiales</taxon>
        <taxon>Pleomorphomonadaceae</taxon>
        <taxon>Methylobrevis</taxon>
    </lineage>
</organism>
<evidence type="ECO:0008006" key="3">
    <source>
        <dbReference type="Google" id="ProtNLM"/>
    </source>
</evidence>
<proteinExistence type="predicted"/>
<evidence type="ECO:0000313" key="2">
    <source>
        <dbReference type="Proteomes" id="UP000094622"/>
    </source>
</evidence>
<dbReference type="SUPFAM" id="SSF55331">
    <property type="entry name" value="Tautomerase/MIF"/>
    <property type="match status" value="1"/>
</dbReference>